<dbReference type="Proteomes" id="UP000664132">
    <property type="component" value="Unassembled WGS sequence"/>
</dbReference>
<name>A0A8H7VYX9_9HELO</name>
<accession>A0A8H7VYX9</accession>
<feature type="compositionally biased region" description="Basic and acidic residues" evidence="1">
    <location>
        <begin position="701"/>
        <end position="711"/>
    </location>
</feature>
<evidence type="ECO:0000313" key="3">
    <source>
        <dbReference type="Proteomes" id="UP000664132"/>
    </source>
</evidence>
<evidence type="ECO:0000313" key="2">
    <source>
        <dbReference type="EMBL" id="KAG4410860.1"/>
    </source>
</evidence>
<reference evidence="2" key="1">
    <citation type="submission" date="2021-02" db="EMBL/GenBank/DDBJ databases">
        <title>Genome sequence Cadophora malorum strain M34.</title>
        <authorList>
            <person name="Stefanovic E."/>
            <person name="Vu D."/>
            <person name="Scully C."/>
            <person name="Dijksterhuis J."/>
            <person name="Roader J."/>
            <person name="Houbraken J."/>
        </authorList>
    </citation>
    <scope>NUCLEOTIDE SEQUENCE</scope>
    <source>
        <strain evidence="2">M34</strain>
    </source>
</reference>
<dbReference type="AlphaFoldDB" id="A0A8H7VYX9"/>
<evidence type="ECO:0000256" key="1">
    <source>
        <dbReference type="SAM" id="MobiDB-lite"/>
    </source>
</evidence>
<feature type="region of interest" description="Disordered" evidence="1">
    <location>
        <begin position="440"/>
        <end position="468"/>
    </location>
</feature>
<proteinExistence type="predicted"/>
<gene>
    <name evidence="2" type="ORF">IFR04_016005</name>
</gene>
<feature type="compositionally biased region" description="Basic and acidic residues" evidence="1">
    <location>
        <begin position="845"/>
        <end position="860"/>
    </location>
</feature>
<organism evidence="2 3">
    <name type="scientific">Cadophora malorum</name>
    <dbReference type="NCBI Taxonomy" id="108018"/>
    <lineage>
        <taxon>Eukaryota</taxon>
        <taxon>Fungi</taxon>
        <taxon>Dikarya</taxon>
        <taxon>Ascomycota</taxon>
        <taxon>Pezizomycotina</taxon>
        <taxon>Leotiomycetes</taxon>
        <taxon>Helotiales</taxon>
        <taxon>Ploettnerulaceae</taxon>
        <taxon>Cadophora</taxon>
    </lineage>
</organism>
<feature type="compositionally biased region" description="Low complexity" evidence="1">
    <location>
        <begin position="525"/>
        <end position="537"/>
    </location>
</feature>
<comment type="caution">
    <text evidence="2">The sequence shown here is derived from an EMBL/GenBank/DDBJ whole genome shotgun (WGS) entry which is preliminary data.</text>
</comment>
<protein>
    <submittedName>
        <fullName evidence="2">Uncharacterized protein</fullName>
    </submittedName>
</protein>
<dbReference type="EMBL" id="JAFJYH010000571">
    <property type="protein sequence ID" value="KAG4410860.1"/>
    <property type="molecule type" value="Genomic_DNA"/>
</dbReference>
<sequence>MELDDTSLNGNNANPSATWVRDELSINISSQLAAGILLDRALKPKKTEFLYSHLPPRSPSSVPFCASTEMLKRKYRRTMYNKIQLIEKTFGSEVLTYQTPQKMINDFEEDCKRVEESYRDPNGISQIIIQAELESRYKKFEAWLDMYYDGLLNHELEARYDAKMQVLGRREEKSQTYNFYFRNGKLFTWYNVPPSGRLVHEKVSDCPIPLKAIWQRLLNEALRKRSDYTDDLCFFDILLKAVKHKEPSNTYHMKNSITDLEQGFMRWRILRDLCLKIKKVATMILKRFGYEYFFDGRKEFSKFLHFWAIRYCLVADNASKKEMTERDWAKDVGKVLYALLEFLKTSHDALLEREVKAKLENTLEIITKDGLTITPNTPDQFWVFRGKLRTLGRGVLNATEEISALLRKSITSSECGEEVGEFKLTKEEFSLPPDRIFREIEEDEDERLRREEEEEDFDSDSESEDEMFPSIKDVIIDRIWNTRPEKGRIASHLVDTRSKVLTPCLKAPPRFAAETAQPASQRDPSTQSTSSNSQRRTGIPMRSKTAPAQNVTDLNPRRRQRSMAPSPGPSKQARATMIHGSSPLSSLARLVTPPSNARVEAVNEQDNGSSKIILIPTLRNPTVDQHNRRPANLPNQSREKSNQTKGHQMHDQRGAQQQHGQHAFAQQNGGSVPPVDTAQSPAAQPTPGNFDPHNFTGSPIKLERSDPRDRLNPWLNDPKISVTRFMPTTHRPGEPLDPPSPNIEHLIGDQKINKPKPPSAQIQAQHKTPEEAYQASPAGKFAKQKADDALSTELGENPRWPSSVLEAGVPFTDDWPSKQMPPPTGYSSWEQWRKSQSEGGTVGHKLNDKEFDAEISRAFD</sequence>
<feature type="compositionally biased region" description="Acidic residues" evidence="1">
    <location>
        <begin position="452"/>
        <end position="467"/>
    </location>
</feature>
<feature type="compositionally biased region" description="Low complexity" evidence="1">
    <location>
        <begin position="654"/>
        <end position="670"/>
    </location>
</feature>
<feature type="compositionally biased region" description="Polar residues" evidence="1">
    <location>
        <begin position="677"/>
        <end position="687"/>
    </location>
</feature>
<feature type="region of interest" description="Disordered" evidence="1">
    <location>
        <begin position="508"/>
        <end position="575"/>
    </location>
</feature>
<feature type="compositionally biased region" description="Basic and acidic residues" evidence="1">
    <location>
        <begin position="637"/>
        <end position="653"/>
    </location>
</feature>
<keyword evidence="3" id="KW-1185">Reference proteome</keyword>
<feature type="region of interest" description="Disordered" evidence="1">
    <location>
        <begin position="612"/>
        <end position="860"/>
    </location>
</feature>
<dbReference type="OrthoDB" id="3552416at2759"/>